<dbReference type="SMART" id="SM00014">
    <property type="entry name" value="acidPPc"/>
    <property type="match status" value="1"/>
</dbReference>
<dbReference type="AlphaFoldDB" id="A0A6C0HTV9"/>
<feature type="transmembrane region" description="Helical" evidence="1">
    <location>
        <begin position="15"/>
        <end position="41"/>
    </location>
</feature>
<keyword evidence="1" id="KW-0812">Transmembrane</keyword>
<dbReference type="PANTHER" id="PTHR14969:SF13">
    <property type="entry name" value="AT30094P"/>
    <property type="match status" value="1"/>
</dbReference>
<evidence type="ECO:0000313" key="3">
    <source>
        <dbReference type="EMBL" id="QHT83979.1"/>
    </source>
</evidence>
<dbReference type="PANTHER" id="PTHR14969">
    <property type="entry name" value="SPHINGOSINE-1-PHOSPHATE PHOSPHOHYDROLASE"/>
    <property type="match status" value="1"/>
</dbReference>
<dbReference type="InterPro" id="IPR036938">
    <property type="entry name" value="PAP2/HPO_sf"/>
</dbReference>
<evidence type="ECO:0000256" key="1">
    <source>
        <dbReference type="SAM" id="Phobius"/>
    </source>
</evidence>
<dbReference type="SUPFAM" id="SSF48317">
    <property type="entry name" value="Acid phosphatase/Vanadium-dependent haloperoxidase"/>
    <property type="match status" value="1"/>
</dbReference>
<keyword evidence="1" id="KW-0472">Membrane</keyword>
<evidence type="ECO:0000259" key="2">
    <source>
        <dbReference type="SMART" id="SM00014"/>
    </source>
</evidence>
<organism evidence="3">
    <name type="scientific">viral metagenome</name>
    <dbReference type="NCBI Taxonomy" id="1070528"/>
    <lineage>
        <taxon>unclassified sequences</taxon>
        <taxon>metagenomes</taxon>
        <taxon>organismal metagenomes</taxon>
    </lineage>
</organism>
<accession>A0A6C0HTV9</accession>
<feature type="transmembrane region" description="Helical" evidence="1">
    <location>
        <begin position="129"/>
        <end position="151"/>
    </location>
</feature>
<dbReference type="Gene3D" id="1.20.144.10">
    <property type="entry name" value="Phosphatidic acid phosphatase type 2/haloperoxidase"/>
    <property type="match status" value="2"/>
</dbReference>
<protein>
    <recommendedName>
        <fullName evidence="2">Phosphatidic acid phosphatase type 2/haloperoxidase domain-containing protein</fullName>
    </recommendedName>
</protein>
<name>A0A6C0HTV9_9ZZZZ</name>
<dbReference type="Pfam" id="PF01569">
    <property type="entry name" value="PAP2"/>
    <property type="match status" value="1"/>
</dbReference>
<dbReference type="EMBL" id="MN740015">
    <property type="protein sequence ID" value="QHT83979.1"/>
    <property type="molecule type" value="Genomic_DNA"/>
</dbReference>
<feature type="domain" description="Phosphatidic acid phosphatase type 2/haloperoxidase" evidence="2">
    <location>
        <begin position="32"/>
        <end position="144"/>
    </location>
</feature>
<keyword evidence="1" id="KW-1133">Transmembrane helix</keyword>
<proteinExistence type="predicted"/>
<dbReference type="GO" id="GO:0042392">
    <property type="term" value="F:sphingosine-1-phosphate phosphatase activity"/>
    <property type="evidence" value="ECO:0007669"/>
    <property type="project" value="TreeGrafter"/>
</dbReference>
<reference evidence="3" key="1">
    <citation type="journal article" date="2020" name="Nature">
        <title>Giant virus diversity and host interactions through global metagenomics.</title>
        <authorList>
            <person name="Schulz F."/>
            <person name="Roux S."/>
            <person name="Paez-Espino D."/>
            <person name="Jungbluth S."/>
            <person name="Walsh D.A."/>
            <person name="Denef V.J."/>
            <person name="McMahon K.D."/>
            <person name="Konstantinidis K.T."/>
            <person name="Eloe-Fadrosh E.A."/>
            <person name="Kyrpides N.C."/>
            <person name="Woyke T."/>
        </authorList>
    </citation>
    <scope>NUCLEOTIDE SEQUENCE</scope>
    <source>
        <strain evidence="3">GVMAG-M-3300023184-16</strain>
    </source>
</reference>
<sequence length="155" mass="17993">MFLSILDFLGFNGPIILVAMNVIALWGRWYYILFFFLGAFLDDALNHLLKQIFQEPRPEKCKPTEFDPCTGSKPDYGMPSGHAESAVFCWTFLWCMFPKLSWFTAVGALLVVCTEIHRYVYRRHTLEQLLVGSLIGFFMAQLTLWSAEIFIRNYT</sequence>
<dbReference type="InterPro" id="IPR000326">
    <property type="entry name" value="PAP2/HPO"/>
</dbReference>